<feature type="compositionally biased region" description="Basic and acidic residues" evidence="1">
    <location>
        <begin position="101"/>
        <end position="119"/>
    </location>
</feature>
<dbReference type="SUPFAM" id="SSF49265">
    <property type="entry name" value="Fibronectin type III"/>
    <property type="match status" value="2"/>
</dbReference>
<organism evidence="2 3">
    <name type="scientific">Candidatus Uhrbacteria bacterium RIFCSPLOWO2_01_FULL_47_25</name>
    <dbReference type="NCBI Taxonomy" id="1802402"/>
    <lineage>
        <taxon>Bacteria</taxon>
        <taxon>Candidatus Uhriibacteriota</taxon>
    </lineage>
</organism>
<evidence type="ECO:0000313" key="3">
    <source>
        <dbReference type="Proteomes" id="UP000176846"/>
    </source>
</evidence>
<dbReference type="Proteomes" id="UP000176846">
    <property type="component" value="Unassembled WGS sequence"/>
</dbReference>
<dbReference type="InterPro" id="IPR036116">
    <property type="entry name" value="FN3_sf"/>
</dbReference>
<gene>
    <name evidence="2" type="ORF">A2936_03205</name>
</gene>
<dbReference type="Gene3D" id="2.60.40.10">
    <property type="entry name" value="Immunoglobulins"/>
    <property type="match status" value="3"/>
</dbReference>
<sequence length="502" mass="56517">MKPSRLFGVIVAIIFLVVAQNSSATSLNDRVRGRILLQVESRGEAWYVNPTDNKRTYLRDGTAAYDLLRSSGLGIKNADLSKIPVGIEDRFNDTDTDSDGLPDKLEEGLKTDPNSRDSDNDGFLDGDEVKNDLNPLGTGRLVINTQLQTRLKGKILLQVESKGEAWYINPANGKRYYLKDGNAAYQIMRYLGLGITNSDLVSISTADNLRVTEAKASLLLEWDNAPIQNFSHYNIYRTIQPSDGKEILKENVIDNKYQDTNTENGITYYYSVKVVDTSGQESILSSEVSGRWEKPASPSDVKGVINEKGVQLTWSPNLESDVAGYNIYMSTPKIQMVYKINSDLVTQTFYNDYTSDKSDAYHYYKIKAVDKVGNEGLFSNDLRVDFKPSPPSGFKLTRDYENQKLIMVISWAPVSDDSFSHYELYRSPGSYPQLTDAIDRNLLSNEYKDKNFEGEGLFYFVRTVDKLGIKSDFTRFVVYRDGSSFMSVVDPLFLVKNSGEIP</sequence>
<evidence type="ECO:0000256" key="1">
    <source>
        <dbReference type="SAM" id="MobiDB-lite"/>
    </source>
</evidence>
<dbReference type="InterPro" id="IPR018247">
    <property type="entry name" value="EF_Hand_1_Ca_BS"/>
</dbReference>
<comment type="caution">
    <text evidence="2">The sequence shown here is derived from an EMBL/GenBank/DDBJ whole genome shotgun (WGS) entry which is preliminary data.</text>
</comment>
<reference evidence="2 3" key="1">
    <citation type="journal article" date="2016" name="Nat. Commun.">
        <title>Thousands of microbial genomes shed light on interconnected biogeochemical processes in an aquifer system.</title>
        <authorList>
            <person name="Anantharaman K."/>
            <person name="Brown C.T."/>
            <person name="Hug L.A."/>
            <person name="Sharon I."/>
            <person name="Castelle C.J."/>
            <person name="Probst A.J."/>
            <person name="Thomas B.C."/>
            <person name="Singh A."/>
            <person name="Wilkins M.J."/>
            <person name="Karaoz U."/>
            <person name="Brodie E.L."/>
            <person name="Williams K.H."/>
            <person name="Hubbard S.S."/>
            <person name="Banfield J.F."/>
        </authorList>
    </citation>
    <scope>NUCLEOTIDE SEQUENCE [LARGE SCALE GENOMIC DNA]</scope>
</reference>
<dbReference type="PROSITE" id="PS00018">
    <property type="entry name" value="EF_HAND_1"/>
    <property type="match status" value="1"/>
</dbReference>
<name>A0A1F7UXJ2_9BACT</name>
<proteinExistence type="predicted"/>
<accession>A0A1F7UXJ2</accession>
<dbReference type="InterPro" id="IPR003961">
    <property type="entry name" value="FN3_dom"/>
</dbReference>
<dbReference type="AlphaFoldDB" id="A0A1F7UXJ2"/>
<dbReference type="InterPro" id="IPR013783">
    <property type="entry name" value="Ig-like_fold"/>
</dbReference>
<evidence type="ECO:0000313" key="2">
    <source>
        <dbReference type="EMBL" id="OGL82438.1"/>
    </source>
</evidence>
<protein>
    <recommendedName>
        <fullName evidence="4">Fibronectin type-III domain-containing protein</fullName>
    </recommendedName>
</protein>
<evidence type="ECO:0008006" key="4">
    <source>
        <dbReference type="Google" id="ProtNLM"/>
    </source>
</evidence>
<dbReference type="CDD" id="cd00063">
    <property type="entry name" value="FN3"/>
    <property type="match status" value="1"/>
</dbReference>
<feature type="region of interest" description="Disordered" evidence="1">
    <location>
        <begin position="91"/>
        <end position="128"/>
    </location>
</feature>
<dbReference type="EMBL" id="MGEK01000022">
    <property type="protein sequence ID" value="OGL82438.1"/>
    <property type="molecule type" value="Genomic_DNA"/>
</dbReference>